<dbReference type="PRINTS" id="PR00463">
    <property type="entry name" value="EP450I"/>
</dbReference>
<evidence type="ECO:0000256" key="11">
    <source>
        <dbReference type="ARBA" id="ARBA00023033"/>
    </source>
</evidence>
<evidence type="ECO:0000313" key="16">
    <source>
        <dbReference type="Proteomes" id="UP001558652"/>
    </source>
</evidence>
<evidence type="ECO:0008006" key="17">
    <source>
        <dbReference type="Google" id="ProtNLM"/>
    </source>
</evidence>
<keyword evidence="9 14" id="KW-0560">Oxidoreductase</keyword>
<evidence type="ECO:0000256" key="5">
    <source>
        <dbReference type="ARBA" id="ARBA00022617"/>
    </source>
</evidence>
<evidence type="ECO:0000256" key="10">
    <source>
        <dbReference type="ARBA" id="ARBA00023004"/>
    </source>
</evidence>
<evidence type="ECO:0000256" key="4">
    <source>
        <dbReference type="ARBA" id="ARBA00010617"/>
    </source>
</evidence>
<feature type="binding site" description="axial binding residue" evidence="13">
    <location>
        <position position="182"/>
    </location>
    <ligand>
        <name>heme</name>
        <dbReference type="ChEBI" id="CHEBI:30413"/>
    </ligand>
    <ligandPart>
        <name>Fe</name>
        <dbReference type="ChEBI" id="CHEBI:18248"/>
    </ligandPart>
</feature>
<keyword evidence="10 13" id="KW-0408">Iron</keyword>
<keyword evidence="7" id="KW-0256">Endoplasmic reticulum</keyword>
<dbReference type="PANTHER" id="PTHR24291">
    <property type="entry name" value="CYTOCHROME P450 FAMILY 4"/>
    <property type="match status" value="1"/>
</dbReference>
<organism evidence="15 16">
    <name type="scientific">Ranatra chinensis</name>
    <dbReference type="NCBI Taxonomy" id="642074"/>
    <lineage>
        <taxon>Eukaryota</taxon>
        <taxon>Metazoa</taxon>
        <taxon>Ecdysozoa</taxon>
        <taxon>Arthropoda</taxon>
        <taxon>Hexapoda</taxon>
        <taxon>Insecta</taxon>
        <taxon>Pterygota</taxon>
        <taxon>Neoptera</taxon>
        <taxon>Paraneoptera</taxon>
        <taxon>Hemiptera</taxon>
        <taxon>Heteroptera</taxon>
        <taxon>Panheteroptera</taxon>
        <taxon>Nepomorpha</taxon>
        <taxon>Nepidae</taxon>
        <taxon>Ranatrinae</taxon>
        <taxon>Ranatra</taxon>
    </lineage>
</organism>
<keyword evidence="12" id="KW-0472">Membrane</keyword>
<dbReference type="SUPFAM" id="SSF48264">
    <property type="entry name" value="Cytochrome P450"/>
    <property type="match status" value="1"/>
</dbReference>
<keyword evidence="8" id="KW-0492">Microsome</keyword>
<dbReference type="GO" id="GO:0005789">
    <property type="term" value="C:endoplasmic reticulum membrane"/>
    <property type="evidence" value="ECO:0007669"/>
    <property type="project" value="UniProtKB-SubCell"/>
</dbReference>
<reference evidence="15 16" key="1">
    <citation type="submission" date="2024-07" db="EMBL/GenBank/DDBJ databases">
        <title>Chromosome-level genome assembly of the water stick insect Ranatra chinensis (Heteroptera: Nepidae).</title>
        <authorList>
            <person name="Liu X."/>
        </authorList>
    </citation>
    <scope>NUCLEOTIDE SEQUENCE [LARGE SCALE GENOMIC DNA]</scope>
    <source>
        <strain evidence="15">Cailab_2021Rc</strain>
        <tissue evidence="15">Muscle</tissue>
    </source>
</reference>
<dbReference type="InterPro" id="IPR036396">
    <property type="entry name" value="Cyt_P450_sf"/>
</dbReference>
<dbReference type="Gene3D" id="1.10.630.10">
    <property type="entry name" value="Cytochrome P450"/>
    <property type="match status" value="1"/>
</dbReference>
<feature type="non-terminal residue" evidence="15">
    <location>
        <position position="1"/>
    </location>
</feature>
<dbReference type="InterPro" id="IPR017972">
    <property type="entry name" value="Cyt_P450_CS"/>
</dbReference>
<gene>
    <name evidence="15" type="ORF">AAG570_002374</name>
</gene>
<comment type="subcellular location">
    <subcellularLocation>
        <location evidence="3">Endoplasmic reticulum membrane</location>
        <topology evidence="3">Peripheral membrane protein</topology>
    </subcellularLocation>
    <subcellularLocation>
        <location evidence="2">Microsome membrane</location>
        <topology evidence="2">Peripheral membrane protein</topology>
    </subcellularLocation>
</comment>
<evidence type="ECO:0000256" key="13">
    <source>
        <dbReference type="PIRSR" id="PIRSR602401-1"/>
    </source>
</evidence>
<keyword evidence="6 13" id="KW-0479">Metal-binding</keyword>
<evidence type="ECO:0000256" key="12">
    <source>
        <dbReference type="ARBA" id="ARBA00023136"/>
    </source>
</evidence>
<evidence type="ECO:0000256" key="14">
    <source>
        <dbReference type="RuleBase" id="RU000461"/>
    </source>
</evidence>
<accession>A0ABD0Y7C1</accession>
<dbReference type="Proteomes" id="UP001558652">
    <property type="component" value="Unassembled WGS sequence"/>
</dbReference>
<keyword evidence="16" id="KW-1185">Reference proteome</keyword>
<dbReference type="PANTHER" id="PTHR24291:SF189">
    <property type="entry name" value="CYTOCHROME P450 4C3-RELATED"/>
    <property type="match status" value="1"/>
</dbReference>
<evidence type="ECO:0000256" key="6">
    <source>
        <dbReference type="ARBA" id="ARBA00022723"/>
    </source>
</evidence>
<dbReference type="PROSITE" id="PS00086">
    <property type="entry name" value="CYTOCHROME_P450"/>
    <property type="match status" value="1"/>
</dbReference>
<keyword evidence="11 14" id="KW-0503">Monooxygenase</keyword>
<evidence type="ECO:0000256" key="7">
    <source>
        <dbReference type="ARBA" id="ARBA00022824"/>
    </source>
</evidence>
<comment type="caution">
    <text evidence="15">The sequence shown here is derived from an EMBL/GenBank/DDBJ whole genome shotgun (WGS) entry which is preliminary data.</text>
</comment>
<proteinExistence type="inferred from homology"/>
<dbReference type="EMBL" id="JBFDAA010000012">
    <property type="protein sequence ID" value="KAL1123288.1"/>
    <property type="molecule type" value="Genomic_DNA"/>
</dbReference>
<dbReference type="GO" id="GO:0046872">
    <property type="term" value="F:metal ion binding"/>
    <property type="evidence" value="ECO:0007669"/>
    <property type="project" value="UniProtKB-KW"/>
</dbReference>
<dbReference type="InterPro" id="IPR001128">
    <property type="entry name" value="Cyt_P450"/>
</dbReference>
<dbReference type="AlphaFoldDB" id="A0ABD0Y7C1"/>
<evidence type="ECO:0000256" key="8">
    <source>
        <dbReference type="ARBA" id="ARBA00022848"/>
    </source>
</evidence>
<evidence type="ECO:0000256" key="1">
    <source>
        <dbReference type="ARBA" id="ARBA00001971"/>
    </source>
</evidence>
<dbReference type="InterPro" id="IPR050196">
    <property type="entry name" value="Cytochrome_P450_Monoox"/>
</dbReference>
<keyword evidence="5 13" id="KW-0349">Heme</keyword>
<evidence type="ECO:0000313" key="15">
    <source>
        <dbReference type="EMBL" id="KAL1123288.1"/>
    </source>
</evidence>
<evidence type="ECO:0000256" key="2">
    <source>
        <dbReference type="ARBA" id="ARBA00004174"/>
    </source>
</evidence>
<dbReference type="PRINTS" id="PR00385">
    <property type="entry name" value="P450"/>
</dbReference>
<dbReference type="GO" id="GO:0004497">
    <property type="term" value="F:monooxygenase activity"/>
    <property type="evidence" value="ECO:0007669"/>
    <property type="project" value="UniProtKB-KW"/>
</dbReference>
<evidence type="ECO:0000256" key="9">
    <source>
        <dbReference type="ARBA" id="ARBA00023002"/>
    </source>
</evidence>
<sequence>FNINLSAKTRKAFLDNLIDYEYKNPGSLSRSDIMEEVDTFMFEGHDTTSSAVTFSLFVIGTYPDVQEKIVAELYDIFGESDRNVEMKDLKQMEYLEKVIKETLRMYPSVPHISRMLTNDIKLDDNRTLPAGTNVSLLIYHMNRNPRFYPDPEKFDPERFSEDEVQKRHPFAYIPFSAGPRNCIGQKFAMMELKVILSTILRKLQVETITKREDFVLLSLLILRSNIPIMIKFKPRIALA</sequence>
<evidence type="ECO:0000256" key="3">
    <source>
        <dbReference type="ARBA" id="ARBA00004406"/>
    </source>
</evidence>
<dbReference type="InterPro" id="IPR002401">
    <property type="entry name" value="Cyt_P450_E_grp-I"/>
</dbReference>
<comment type="cofactor">
    <cofactor evidence="1 13">
        <name>heme</name>
        <dbReference type="ChEBI" id="CHEBI:30413"/>
    </cofactor>
</comment>
<comment type="similarity">
    <text evidence="4 14">Belongs to the cytochrome P450 family.</text>
</comment>
<name>A0ABD0Y7C1_9HEMI</name>
<protein>
    <recommendedName>
        <fullName evidence="17">Cytochrome P450</fullName>
    </recommendedName>
</protein>
<dbReference type="Pfam" id="PF00067">
    <property type="entry name" value="p450"/>
    <property type="match status" value="1"/>
</dbReference>